<proteinExistence type="predicted"/>
<accession>Q2J4V4</accession>
<name>Q2J4V4_FRACC</name>
<evidence type="ECO:0000313" key="1">
    <source>
        <dbReference type="EMBL" id="ABD13688.1"/>
    </source>
</evidence>
<sequence>MGPAGAGHRRLIRLIRLIRRRAERVPPRLVAGPSPTVRPGRSVSILNVASGKPRAWTDGERDVTVHFGAVLENLLRVHGLFPVGRMTLRWPIAAGSMVGAPRR</sequence>
<dbReference type="HOGENOM" id="CLU_2259665_0_0_11"/>
<protein>
    <submittedName>
        <fullName evidence="1">Uncharacterized protein</fullName>
    </submittedName>
</protein>
<organism evidence="1 2">
    <name type="scientific">Frankia casuarinae (strain DSM 45818 / CECT 9043 / HFP020203 / CcI3)</name>
    <dbReference type="NCBI Taxonomy" id="106370"/>
    <lineage>
        <taxon>Bacteria</taxon>
        <taxon>Bacillati</taxon>
        <taxon>Actinomycetota</taxon>
        <taxon>Actinomycetes</taxon>
        <taxon>Frankiales</taxon>
        <taxon>Frankiaceae</taxon>
        <taxon>Frankia</taxon>
    </lineage>
</organism>
<dbReference type="KEGG" id="fra:Francci3_4342"/>
<reference evidence="1 2" key="1">
    <citation type="journal article" date="2007" name="Genome Res.">
        <title>Genome characteristics of facultatively symbiotic Frankia sp. strains reflect host range and host plant biogeography.</title>
        <authorList>
            <person name="Normand P."/>
            <person name="Lapierre P."/>
            <person name="Tisa L.S."/>
            <person name="Gogarten J.P."/>
            <person name="Alloisio N."/>
            <person name="Bagnarol E."/>
            <person name="Bassi C.A."/>
            <person name="Berry A.M."/>
            <person name="Bickhart D.M."/>
            <person name="Choisne N."/>
            <person name="Couloux A."/>
            <person name="Cournoyer B."/>
            <person name="Cruveiller S."/>
            <person name="Daubin V."/>
            <person name="Demange N."/>
            <person name="Francino M.P."/>
            <person name="Goltsman E."/>
            <person name="Huang Y."/>
            <person name="Kopp O.R."/>
            <person name="Labarre L."/>
            <person name="Lapidus A."/>
            <person name="Lavire C."/>
            <person name="Marechal J."/>
            <person name="Martinez M."/>
            <person name="Mastronunzio J.E."/>
            <person name="Mullin B.C."/>
            <person name="Niemann J."/>
            <person name="Pujic P."/>
            <person name="Rawnsley T."/>
            <person name="Rouy Z."/>
            <person name="Schenowitz C."/>
            <person name="Sellstedt A."/>
            <person name="Tavares F."/>
            <person name="Tomkins J.P."/>
            <person name="Vallenet D."/>
            <person name="Valverde C."/>
            <person name="Wall L.G."/>
            <person name="Wang Y."/>
            <person name="Medigue C."/>
            <person name="Benson D.R."/>
        </authorList>
    </citation>
    <scope>NUCLEOTIDE SEQUENCE [LARGE SCALE GENOMIC DNA]</scope>
    <source>
        <strain evidence="2">DSM 45818 / CECT 9043 / CcI3</strain>
    </source>
</reference>
<dbReference type="Proteomes" id="UP000001937">
    <property type="component" value="Chromosome"/>
</dbReference>
<evidence type="ECO:0000313" key="2">
    <source>
        <dbReference type="Proteomes" id="UP000001937"/>
    </source>
</evidence>
<dbReference type="AlphaFoldDB" id="Q2J4V4"/>
<keyword evidence="2" id="KW-1185">Reference proteome</keyword>
<dbReference type="STRING" id="106370.Francci3_4342"/>
<dbReference type="EMBL" id="CP000249">
    <property type="protein sequence ID" value="ABD13688.1"/>
    <property type="molecule type" value="Genomic_DNA"/>
</dbReference>
<gene>
    <name evidence="1" type="ordered locus">Francci3_4342</name>
</gene>